<accession>A0A2P6R5Q2</accession>
<evidence type="ECO:0000313" key="2">
    <source>
        <dbReference type="Proteomes" id="UP000238479"/>
    </source>
</evidence>
<dbReference type="Proteomes" id="UP000238479">
    <property type="component" value="Chromosome 3"/>
</dbReference>
<proteinExistence type="predicted"/>
<dbReference type="AlphaFoldDB" id="A0A2P6R5Q2"/>
<evidence type="ECO:0000313" key="1">
    <source>
        <dbReference type="EMBL" id="PRQ41754.1"/>
    </source>
</evidence>
<dbReference type="EMBL" id="PDCK01000041">
    <property type="protein sequence ID" value="PRQ41754.1"/>
    <property type="molecule type" value="Genomic_DNA"/>
</dbReference>
<keyword evidence="2" id="KW-1185">Reference proteome</keyword>
<comment type="caution">
    <text evidence="1">The sequence shown here is derived from an EMBL/GenBank/DDBJ whole genome shotgun (WGS) entry which is preliminary data.</text>
</comment>
<protein>
    <submittedName>
        <fullName evidence="1">Uncharacterized protein</fullName>
    </submittedName>
</protein>
<organism evidence="1 2">
    <name type="scientific">Rosa chinensis</name>
    <name type="common">China rose</name>
    <dbReference type="NCBI Taxonomy" id="74649"/>
    <lineage>
        <taxon>Eukaryota</taxon>
        <taxon>Viridiplantae</taxon>
        <taxon>Streptophyta</taxon>
        <taxon>Embryophyta</taxon>
        <taxon>Tracheophyta</taxon>
        <taxon>Spermatophyta</taxon>
        <taxon>Magnoliopsida</taxon>
        <taxon>eudicotyledons</taxon>
        <taxon>Gunneridae</taxon>
        <taxon>Pentapetalae</taxon>
        <taxon>rosids</taxon>
        <taxon>fabids</taxon>
        <taxon>Rosales</taxon>
        <taxon>Rosaceae</taxon>
        <taxon>Rosoideae</taxon>
        <taxon>Rosoideae incertae sedis</taxon>
        <taxon>Rosa</taxon>
    </lineage>
</organism>
<sequence length="335" mass="38015">MKQQDEQNTAVLKARTHVEESRKAFAGAFKNIVERALRNSRSQNVQARNIREVVKGSVPVAIGFAKRCIAKQIYLESYKSALVEKNNSDCILTLEQKIYQPFEDSELKELARVLKGIHVGKRCSLFKVLKQDGKAAELGEVKQQIIQLGRRLSGILMQLQIVMTSENDVVMEPKFRSFKSVFAILEEISFCDCTILKKVNHQLAHGEDVLIKLLAEKKLRNLYVTTDWSTLGERQMDSFLDRVVGIIMKVDLLLSLPLLPSLPSTSAINSIMGVLEYITEPIEVMTRFLREEVIGKVFKANYELKVAPTISRELADRMRPFLEGLWNESIFGGEI</sequence>
<name>A0A2P6R5Q2_ROSCH</name>
<reference evidence="1 2" key="1">
    <citation type="journal article" date="2018" name="Nat. Genet.">
        <title>The Rosa genome provides new insights in the design of modern roses.</title>
        <authorList>
            <person name="Bendahmane M."/>
        </authorList>
    </citation>
    <scope>NUCLEOTIDE SEQUENCE [LARGE SCALE GENOMIC DNA]</scope>
    <source>
        <strain evidence="2">cv. Old Blush</strain>
    </source>
</reference>
<gene>
    <name evidence="1" type="ORF">RchiOBHm_Chr3g0450201</name>
</gene>
<dbReference type="Gramene" id="PRQ41754">
    <property type="protein sequence ID" value="PRQ41754"/>
    <property type="gene ID" value="RchiOBHm_Chr3g0450201"/>
</dbReference>